<evidence type="ECO:0000313" key="2">
    <source>
        <dbReference type="Proteomes" id="UP001501759"/>
    </source>
</evidence>
<proteinExistence type="predicted"/>
<protein>
    <submittedName>
        <fullName evidence="1">Uncharacterized protein</fullName>
    </submittedName>
</protein>
<dbReference type="Proteomes" id="UP001501759">
    <property type="component" value="Unassembled WGS sequence"/>
</dbReference>
<accession>A0ABP9JPJ8</accession>
<gene>
    <name evidence="1" type="ORF">GCM10023335_83110</name>
</gene>
<name>A0ABP9JPJ8_9ACTN</name>
<comment type="caution">
    <text evidence="1">The sequence shown here is derived from an EMBL/GenBank/DDBJ whole genome shotgun (WGS) entry which is preliminary data.</text>
</comment>
<organism evidence="1 2">
    <name type="scientific">Streptomyces siamensis</name>
    <dbReference type="NCBI Taxonomy" id="1274986"/>
    <lineage>
        <taxon>Bacteria</taxon>
        <taxon>Bacillati</taxon>
        <taxon>Actinomycetota</taxon>
        <taxon>Actinomycetes</taxon>
        <taxon>Kitasatosporales</taxon>
        <taxon>Streptomycetaceae</taxon>
        <taxon>Streptomyces</taxon>
    </lineage>
</organism>
<dbReference type="EMBL" id="BAABKB010000045">
    <property type="protein sequence ID" value="GAA5036309.1"/>
    <property type="molecule type" value="Genomic_DNA"/>
</dbReference>
<evidence type="ECO:0000313" key="1">
    <source>
        <dbReference type="EMBL" id="GAA5036309.1"/>
    </source>
</evidence>
<sequence length="45" mass="4864">MFGGLSRFHPVSVRTVAELIRPAAGRPMSRVLNACDPEAPTRLVS</sequence>
<reference evidence="2" key="1">
    <citation type="journal article" date="2019" name="Int. J. Syst. Evol. Microbiol.">
        <title>The Global Catalogue of Microorganisms (GCM) 10K type strain sequencing project: providing services to taxonomists for standard genome sequencing and annotation.</title>
        <authorList>
            <consortium name="The Broad Institute Genomics Platform"/>
            <consortium name="The Broad Institute Genome Sequencing Center for Infectious Disease"/>
            <person name="Wu L."/>
            <person name="Ma J."/>
        </authorList>
    </citation>
    <scope>NUCLEOTIDE SEQUENCE [LARGE SCALE GENOMIC DNA]</scope>
    <source>
        <strain evidence="2">JCM 18409</strain>
    </source>
</reference>
<keyword evidence="2" id="KW-1185">Reference proteome</keyword>